<dbReference type="InterPro" id="IPR029069">
    <property type="entry name" value="HotDog_dom_sf"/>
</dbReference>
<evidence type="ECO:0000256" key="1">
    <source>
        <dbReference type="SAM" id="MobiDB-lite"/>
    </source>
</evidence>
<dbReference type="Proteomes" id="UP000275356">
    <property type="component" value="Unassembled WGS sequence"/>
</dbReference>
<reference evidence="2 3" key="1">
    <citation type="submission" date="2018-11" db="EMBL/GenBank/DDBJ databases">
        <title>Sequencing the genomes of 1000 actinobacteria strains.</title>
        <authorList>
            <person name="Klenk H.-P."/>
        </authorList>
    </citation>
    <scope>NUCLEOTIDE SEQUENCE [LARGE SCALE GENOMIC DNA]</scope>
    <source>
        <strain evidence="2 3">DSM 13521</strain>
    </source>
</reference>
<protein>
    <submittedName>
        <fullName evidence="2">Acyl-CoA thioester hydrolase</fullName>
    </submittedName>
</protein>
<dbReference type="Pfam" id="PF13279">
    <property type="entry name" value="4HBT_2"/>
    <property type="match status" value="1"/>
</dbReference>
<organism evidence="2 3">
    <name type="scientific">Salana multivorans</name>
    <dbReference type="NCBI Taxonomy" id="120377"/>
    <lineage>
        <taxon>Bacteria</taxon>
        <taxon>Bacillati</taxon>
        <taxon>Actinomycetota</taxon>
        <taxon>Actinomycetes</taxon>
        <taxon>Micrococcales</taxon>
        <taxon>Beutenbergiaceae</taxon>
        <taxon>Salana</taxon>
    </lineage>
</organism>
<dbReference type="PANTHER" id="PTHR31793">
    <property type="entry name" value="4-HYDROXYBENZOYL-COA THIOESTERASE FAMILY MEMBER"/>
    <property type="match status" value="1"/>
</dbReference>
<dbReference type="OrthoDB" id="9799036at2"/>
<dbReference type="PANTHER" id="PTHR31793:SF24">
    <property type="entry name" value="LONG-CHAIN ACYL-COA THIOESTERASE FADM"/>
    <property type="match status" value="1"/>
</dbReference>
<dbReference type="GO" id="GO:0047617">
    <property type="term" value="F:fatty acyl-CoA hydrolase activity"/>
    <property type="evidence" value="ECO:0007669"/>
    <property type="project" value="TreeGrafter"/>
</dbReference>
<dbReference type="RefSeq" id="WP_123738900.1">
    <property type="nucleotide sequence ID" value="NZ_RKHQ01000001.1"/>
</dbReference>
<evidence type="ECO:0000313" key="2">
    <source>
        <dbReference type="EMBL" id="ROR96764.1"/>
    </source>
</evidence>
<accession>A0A3N2DBC9</accession>
<dbReference type="Gene3D" id="3.10.129.10">
    <property type="entry name" value="Hotdog Thioesterase"/>
    <property type="match status" value="1"/>
</dbReference>
<feature type="compositionally biased region" description="Gly residues" evidence="1">
    <location>
        <begin position="104"/>
        <end position="115"/>
    </location>
</feature>
<keyword evidence="3" id="KW-1185">Reference proteome</keyword>
<gene>
    <name evidence="2" type="ORF">EDD28_1355</name>
</gene>
<proteinExistence type="predicted"/>
<comment type="caution">
    <text evidence="2">The sequence shown here is derived from an EMBL/GenBank/DDBJ whole genome shotgun (WGS) entry which is preliminary data.</text>
</comment>
<dbReference type="SUPFAM" id="SSF54637">
    <property type="entry name" value="Thioesterase/thiol ester dehydrase-isomerase"/>
    <property type="match status" value="1"/>
</dbReference>
<dbReference type="InterPro" id="IPR050563">
    <property type="entry name" value="4-hydroxybenzoyl-CoA_TE"/>
</dbReference>
<dbReference type="EMBL" id="RKHQ01000001">
    <property type="protein sequence ID" value="ROR96764.1"/>
    <property type="molecule type" value="Genomic_DNA"/>
</dbReference>
<sequence>MGSRAVVVLPVRWSDVDLFGHVNNAAFLRFLDDARFAAFPGMGVDDAGEISESVLVVVKHEIDYLAPVRFTSEPLAVEVWVSRVGTSSVDFGYEIGAVAADGPGGDGPMGAGVGTDGTDAEARPGAGGPAATPFLRALSRMVQIDRSTGRPRPFDDAQREVFAAHTDEPPPLRGW</sequence>
<feature type="region of interest" description="Disordered" evidence="1">
    <location>
        <begin position="104"/>
        <end position="130"/>
    </location>
</feature>
<name>A0A3N2DBC9_9MICO</name>
<dbReference type="CDD" id="cd00586">
    <property type="entry name" value="4HBT"/>
    <property type="match status" value="1"/>
</dbReference>
<evidence type="ECO:0000313" key="3">
    <source>
        <dbReference type="Proteomes" id="UP000275356"/>
    </source>
</evidence>
<dbReference type="AlphaFoldDB" id="A0A3N2DBC9"/>
<keyword evidence="2" id="KW-0378">Hydrolase</keyword>